<dbReference type="AlphaFoldDB" id="A0AA35JUQ5"/>
<sequence>LRVAVHWLRSLDSLSLCTGWTISERPIGGVWKSTILETSLQHKKIILSLKGKRACPQTKEL</sequence>
<name>A0AA35JUQ5_9SAUR</name>
<feature type="non-terminal residue" evidence="1">
    <location>
        <position position="1"/>
    </location>
</feature>
<dbReference type="EMBL" id="OX395127">
    <property type="protein sequence ID" value="CAI5766415.1"/>
    <property type="molecule type" value="Genomic_DNA"/>
</dbReference>
<organism evidence="1 2">
    <name type="scientific">Podarcis lilfordi</name>
    <name type="common">Lilford's wall lizard</name>
    <dbReference type="NCBI Taxonomy" id="74358"/>
    <lineage>
        <taxon>Eukaryota</taxon>
        <taxon>Metazoa</taxon>
        <taxon>Chordata</taxon>
        <taxon>Craniata</taxon>
        <taxon>Vertebrata</taxon>
        <taxon>Euteleostomi</taxon>
        <taxon>Lepidosauria</taxon>
        <taxon>Squamata</taxon>
        <taxon>Bifurcata</taxon>
        <taxon>Unidentata</taxon>
        <taxon>Episquamata</taxon>
        <taxon>Laterata</taxon>
        <taxon>Lacertibaenia</taxon>
        <taxon>Lacertidae</taxon>
        <taxon>Podarcis</taxon>
    </lineage>
</organism>
<protein>
    <submittedName>
        <fullName evidence="1">Uncharacterized protein</fullName>
    </submittedName>
</protein>
<evidence type="ECO:0000313" key="2">
    <source>
        <dbReference type="Proteomes" id="UP001178461"/>
    </source>
</evidence>
<accession>A0AA35JUQ5</accession>
<evidence type="ECO:0000313" key="1">
    <source>
        <dbReference type="EMBL" id="CAI5766415.1"/>
    </source>
</evidence>
<proteinExistence type="predicted"/>
<keyword evidence="2" id="KW-1185">Reference proteome</keyword>
<dbReference type="Proteomes" id="UP001178461">
    <property type="component" value="Chromosome 2"/>
</dbReference>
<reference evidence="1" key="1">
    <citation type="submission" date="2022-12" db="EMBL/GenBank/DDBJ databases">
        <authorList>
            <person name="Alioto T."/>
            <person name="Alioto T."/>
            <person name="Gomez Garrido J."/>
        </authorList>
    </citation>
    <scope>NUCLEOTIDE SEQUENCE</scope>
</reference>
<gene>
    <name evidence="1" type="ORF">PODLI_1B025048</name>
</gene>